<dbReference type="AlphaFoldDB" id="A0A3Q8I1G9"/>
<accession>A0A3Q8I1G9</accession>
<proteinExistence type="predicted"/>
<name>A0A3Q8I1G9_9BACT</name>
<dbReference type="EMBL" id="MH908866">
    <property type="protein sequence ID" value="AYM52214.1"/>
    <property type="molecule type" value="Genomic_DNA"/>
</dbReference>
<evidence type="ECO:0008006" key="2">
    <source>
        <dbReference type="Google" id="ProtNLM"/>
    </source>
</evidence>
<protein>
    <recommendedName>
        <fullName evidence="2">DUF4177 domain-containing protein</fullName>
    </recommendedName>
</protein>
<reference evidence="1" key="1">
    <citation type="journal article" date="2018" name="J. Ind. Microbiol. Biotechnol.">
        <title>Genome mining reveals uncommon alkylpyrones as type III PKS products from myxobacteria.</title>
        <authorList>
            <person name="Hug J.J."/>
            <person name="Panter F."/>
            <person name="Krug D."/>
            <person name="Muller R."/>
        </authorList>
    </citation>
    <scope>NUCLEOTIDE SEQUENCE</scope>
    <source>
        <strain evidence="1">MNa6508</strain>
    </source>
</reference>
<evidence type="ECO:0000313" key="1">
    <source>
        <dbReference type="EMBL" id="AYM52214.1"/>
    </source>
</evidence>
<sequence length="86" mass="9440">MYTYKMVQIPPNLSLAAKGMFKQAPDASTIAASYLQQIVNVEAQQGWEFLRVDSIGVKSEPGCIAALLGAKAIDTLYYVITFRRPA</sequence>
<organism evidence="1">
    <name type="scientific">Nannocystis pusilla</name>
    <dbReference type="NCBI Taxonomy" id="889268"/>
    <lineage>
        <taxon>Bacteria</taxon>
        <taxon>Pseudomonadati</taxon>
        <taxon>Myxococcota</taxon>
        <taxon>Polyangia</taxon>
        <taxon>Nannocystales</taxon>
        <taxon>Nannocystaceae</taxon>
        <taxon>Nannocystis</taxon>
    </lineage>
</organism>